<evidence type="ECO:0000313" key="1">
    <source>
        <dbReference type="EMBL" id="MPM90920.1"/>
    </source>
</evidence>
<protein>
    <submittedName>
        <fullName evidence="1">Uncharacterized protein</fullName>
    </submittedName>
</protein>
<sequence>MVHINVLLNRLYLTRLEPLPVNINPQMSIISLAQQLNQFKRKLRVGFRIHKLVLRLPQ</sequence>
<proteinExistence type="predicted"/>
<comment type="caution">
    <text evidence="1">The sequence shown here is derived from an EMBL/GenBank/DDBJ whole genome shotgun (WGS) entry which is preliminary data.</text>
</comment>
<dbReference type="EMBL" id="VSSQ01038056">
    <property type="protein sequence ID" value="MPM90920.1"/>
    <property type="molecule type" value="Genomic_DNA"/>
</dbReference>
<accession>A0A645DN82</accession>
<name>A0A645DN82_9ZZZZ</name>
<reference evidence="1" key="1">
    <citation type="submission" date="2019-08" db="EMBL/GenBank/DDBJ databases">
        <authorList>
            <person name="Kucharzyk K."/>
            <person name="Murdoch R.W."/>
            <person name="Higgins S."/>
            <person name="Loffler F."/>
        </authorList>
    </citation>
    <scope>NUCLEOTIDE SEQUENCE</scope>
</reference>
<dbReference type="AlphaFoldDB" id="A0A645DN82"/>
<organism evidence="1">
    <name type="scientific">bioreactor metagenome</name>
    <dbReference type="NCBI Taxonomy" id="1076179"/>
    <lineage>
        <taxon>unclassified sequences</taxon>
        <taxon>metagenomes</taxon>
        <taxon>ecological metagenomes</taxon>
    </lineage>
</organism>
<gene>
    <name evidence="1" type="ORF">SDC9_138043</name>
</gene>